<dbReference type="Pfam" id="PF05159">
    <property type="entry name" value="Capsule_synth"/>
    <property type="match status" value="3"/>
</dbReference>
<dbReference type="CDD" id="cd16439">
    <property type="entry name" value="beta_Kdo_transferase_KpsC_2"/>
    <property type="match status" value="1"/>
</dbReference>
<dbReference type="GO" id="GO:0015774">
    <property type="term" value="P:polysaccharide transport"/>
    <property type="evidence" value="ECO:0007669"/>
    <property type="project" value="InterPro"/>
</dbReference>
<dbReference type="AlphaFoldDB" id="A0A853FEI8"/>
<name>A0A853FEI8_9BURK</name>
<proteinExistence type="predicted"/>
<protein>
    <submittedName>
        <fullName evidence="1">Capsular polysaccharide biosynthesis protein</fullName>
    </submittedName>
</protein>
<organism evidence="1 2">
    <name type="scientific">Allopusillimonas soli</name>
    <dbReference type="NCBI Taxonomy" id="659016"/>
    <lineage>
        <taxon>Bacteria</taxon>
        <taxon>Pseudomonadati</taxon>
        <taxon>Pseudomonadota</taxon>
        <taxon>Betaproteobacteria</taxon>
        <taxon>Burkholderiales</taxon>
        <taxon>Alcaligenaceae</taxon>
        <taxon>Allopusillimonas</taxon>
    </lineage>
</organism>
<reference evidence="1 2" key="1">
    <citation type="submission" date="2020-07" db="EMBL/GenBank/DDBJ databases">
        <title>Taxonomic revisions and descriptions of new bacterial species based on genomic comparisons in the high-G+C-content subgroup of the family Alcaligenaceae.</title>
        <authorList>
            <person name="Szabo A."/>
            <person name="Felfoldi T."/>
        </authorList>
    </citation>
    <scope>NUCLEOTIDE SEQUENCE [LARGE SCALE GENOMIC DNA]</scope>
    <source>
        <strain evidence="1 2">DSM 25264</strain>
    </source>
</reference>
<dbReference type="InterPro" id="IPR007833">
    <property type="entry name" value="Capsule_polysaccharide_synth"/>
</dbReference>
<keyword evidence="2" id="KW-1185">Reference proteome</keyword>
<gene>
    <name evidence="1" type="ORF">H0A68_06190</name>
</gene>
<sequence>MISKRGAEGLTAIAGWGQRPTTAAARAYARRRGLPYISLEDGFLRSPGLSVDGDVTLSMVVDDLGIYYDASRPSRLEALIAGIELDDALARQAGRAMRLIRKYRLSKYNHSPEVTLPAAQPGSASRVLVVDQTFGDMSVSLGGADPDTFLDMLACALRENPGAEVWIKTHPDILAGKKRGYLTAPDIDPADAMRVHVLARGASPLPLLEQMDKVYVVTSQMGFEALMMGKPVVCFGLPWYAGWGLTDDRHAGVAALRARRPVARSVEQLFAAAYMQYARYLNPATAQSGSIFDVIEYLACNKRMETLTRGTLYCMAMGVWKRGVVRPFVHTRSNKVRFVGKLSRLAHMPLAEDRRMVIWGTKALEASRAAAQRHGMPLWRMEDGFLRSVGLGSDLFRAVSLVLDTHGMYYDPASGSDLERMIQRQQLDNDDIARAREFNAVYVASGVSKYNIQAGGFAVDAGGRRVILVPGQVEDDASIRLGTGDVCTNQGLLQAVRAANPSAYIIYKPHPDVEAGNREGRVSAEALAVLADLCANQANIIDCILVADEVHTMTSLSGFEALLHGKVVHCYGGPFYAGWGLTQDHFPLPHRTRRASLEELIFAAILQYPRYALPEGAGVGGYVPAEAVMKWLATQARIMQRRGIGERGPIPAWMVRRGIKTWSIAQSAMEEWRYRRRR</sequence>
<evidence type="ECO:0000313" key="2">
    <source>
        <dbReference type="Proteomes" id="UP000580517"/>
    </source>
</evidence>
<dbReference type="CDD" id="cd16440">
    <property type="entry name" value="beta_Kdo_transferase_KpsC_1"/>
    <property type="match status" value="1"/>
</dbReference>
<dbReference type="EMBL" id="JACCEW010000002">
    <property type="protein sequence ID" value="NYT36456.1"/>
    <property type="molecule type" value="Genomic_DNA"/>
</dbReference>
<accession>A0A853FEI8</accession>
<dbReference type="RefSeq" id="WP_180029191.1">
    <property type="nucleotide sequence ID" value="NZ_JACCEW010000002.1"/>
</dbReference>
<dbReference type="GO" id="GO:0000271">
    <property type="term" value="P:polysaccharide biosynthetic process"/>
    <property type="evidence" value="ECO:0007669"/>
    <property type="project" value="InterPro"/>
</dbReference>
<evidence type="ECO:0000313" key="1">
    <source>
        <dbReference type="EMBL" id="NYT36456.1"/>
    </source>
</evidence>
<comment type="caution">
    <text evidence="1">The sequence shown here is derived from an EMBL/GenBank/DDBJ whole genome shotgun (WGS) entry which is preliminary data.</text>
</comment>
<dbReference type="Proteomes" id="UP000580517">
    <property type="component" value="Unassembled WGS sequence"/>
</dbReference>